<feature type="repeat" description="WD" evidence="3">
    <location>
        <begin position="461"/>
        <end position="502"/>
    </location>
</feature>
<feature type="repeat" description="WD" evidence="3">
    <location>
        <begin position="756"/>
        <end position="797"/>
    </location>
</feature>
<sequence length="977" mass="104489">MSDANALASALEADGFTPLIDHRDLPYGEEWRRELEGLIAGADVVVWLVSPDSALSDWCNWELGEVVRRAKRLVPVVIRPVEPNMLPQALGRLQLLPSTGIYTPEQHFPVLRDTLRADQGWVKQATILGMSAQEWSRSGKGTGNLLRAEALDAAEAWSVNVPRETPAPSSAILEFILASRRAHRKRQRMTVAGSLAVAAIAGLLAFWGLDRAEEAETQRALADSKTRDAIANESHALSALSDAAFARGNTTHALKLALAAWPRVGDEGRPQLKQAIAAMAAALPFHVSRVAFIGHEDRITDAAFAQDGASVVTASIDGTLRIWETTSGQLIRVFDGHDGAVTSVDISPDGTRLVSGSREDNTTRLWDVHTGVPVGEIMRHAYAVQDVAFSPDGTRVVSASIDHTAKIWDASTGLQVGVAMEHEYHVRTVGFNFDGSLVVTSSDDGSARLWNGTTGAPVGDPMRHADWVIGASFSPDGSRVLTFSRDGTARLWDGRTGAELLPPLVHEGQVTHGIFSPTGEMVLTAALDMKVRMWDAFNGGALGNPLDLGEPFIFVAYARSAEVFATISTSGKLRVFASRSAEQIWDTIDLGGRVGGAVFSSVGTKLLAFMADGSAVMLDLATARQNARELVGENVPVVSTAFSPDGKMLVTASFGGAITLFDVVTGEIVWRTAPEGPQYTGVGFSPDGLRIVASTYDKSSHVLDSANGTEMLLLVGHQDIVRSAEFSLSGDSILTASDDGTARLWDARTGKPVGGPIRHDKAVWTARFSPDGKRIVTGSLDHGVRIWDLDSGDQLFETFWLPMPVTHVAFSADGSMIAASTLGVPSSLGHHDKTAGGYVWKVETGTVVAEMGQHDWASSVAFSKDDKRLLTSSRDGTTKLYDVATGAEISLPLFVDSQTHFAVFSPDNRLVATASHDGVARLWEMPADLGQHGFQIACARLGQDTTLDDIQQSIGLEKLVPICGRNGPLPPSGMPLQ</sequence>
<dbReference type="PANTHER" id="PTHR22847:SF637">
    <property type="entry name" value="WD REPEAT DOMAIN 5B"/>
    <property type="match status" value="1"/>
</dbReference>
<keyword evidence="7" id="KW-1185">Reference proteome</keyword>
<organism evidence="6 7">
    <name type="scientific">Fertoeibacter niger</name>
    <dbReference type="NCBI Taxonomy" id="2656921"/>
    <lineage>
        <taxon>Bacteria</taxon>
        <taxon>Pseudomonadati</taxon>
        <taxon>Pseudomonadota</taxon>
        <taxon>Alphaproteobacteria</taxon>
        <taxon>Rhodobacterales</taxon>
        <taxon>Paracoccaceae</taxon>
        <taxon>Fertoeibacter</taxon>
    </lineage>
</organism>
<protein>
    <submittedName>
        <fullName evidence="6">TIR domain-containing protein</fullName>
    </submittedName>
</protein>
<keyword evidence="4" id="KW-1133">Transmembrane helix</keyword>
<dbReference type="PROSITE" id="PS50104">
    <property type="entry name" value="TIR"/>
    <property type="match status" value="1"/>
</dbReference>
<dbReference type="InterPro" id="IPR020472">
    <property type="entry name" value="WD40_PAC1"/>
</dbReference>
<dbReference type="InterPro" id="IPR001680">
    <property type="entry name" value="WD40_rpt"/>
</dbReference>
<feature type="domain" description="TIR" evidence="5">
    <location>
        <begin position="1"/>
        <end position="128"/>
    </location>
</feature>
<feature type="repeat" description="WD" evidence="3">
    <location>
        <begin position="904"/>
        <end position="925"/>
    </location>
</feature>
<dbReference type="Proteomes" id="UP000484076">
    <property type="component" value="Unassembled WGS sequence"/>
</dbReference>
<feature type="repeat" description="WD" evidence="3">
    <location>
        <begin position="850"/>
        <end position="891"/>
    </location>
</feature>
<keyword evidence="4" id="KW-0472">Membrane</keyword>
<dbReference type="CDD" id="cd00200">
    <property type="entry name" value="WD40"/>
    <property type="match status" value="2"/>
</dbReference>
<dbReference type="Gene3D" id="2.130.10.10">
    <property type="entry name" value="YVTN repeat-like/Quinoprotein amine dehydrogenase"/>
    <property type="match status" value="5"/>
</dbReference>
<dbReference type="EMBL" id="WHUT02000012">
    <property type="protein sequence ID" value="NUB46212.1"/>
    <property type="molecule type" value="Genomic_DNA"/>
</dbReference>
<accession>A0A8X8GZV4</accession>
<dbReference type="PROSITE" id="PS50294">
    <property type="entry name" value="WD_REPEATS_REGION"/>
    <property type="match status" value="8"/>
</dbReference>
<proteinExistence type="predicted"/>
<keyword evidence="2" id="KW-0677">Repeat</keyword>
<evidence type="ECO:0000259" key="5">
    <source>
        <dbReference type="PROSITE" id="PS50104"/>
    </source>
</evidence>
<comment type="caution">
    <text evidence="6">The sequence shown here is derived from an EMBL/GenBank/DDBJ whole genome shotgun (WGS) entry which is preliminary data.</text>
</comment>
<dbReference type="Pfam" id="PF00400">
    <property type="entry name" value="WD40"/>
    <property type="match status" value="11"/>
</dbReference>
<evidence type="ECO:0000256" key="2">
    <source>
        <dbReference type="ARBA" id="ARBA00022737"/>
    </source>
</evidence>
<keyword evidence="1 3" id="KW-0853">WD repeat</keyword>
<dbReference type="Pfam" id="PF13676">
    <property type="entry name" value="TIR_2"/>
    <property type="match status" value="1"/>
</dbReference>
<feature type="repeat" description="WD" evidence="3">
    <location>
        <begin position="506"/>
        <end position="535"/>
    </location>
</feature>
<feature type="repeat" description="WD" evidence="3">
    <location>
        <begin position="714"/>
        <end position="755"/>
    </location>
</feature>
<evidence type="ECO:0000256" key="1">
    <source>
        <dbReference type="ARBA" id="ARBA00022574"/>
    </source>
</evidence>
<gene>
    <name evidence="6" type="ORF">GEU84_017605</name>
</gene>
<feature type="transmembrane region" description="Helical" evidence="4">
    <location>
        <begin position="189"/>
        <end position="209"/>
    </location>
</feature>
<dbReference type="InterPro" id="IPR015943">
    <property type="entry name" value="WD40/YVTN_repeat-like_dom_sf"/>
</dbReference>
<evidence type="ECO:0000313" key="7">
    <source>
        <dbReference type="Proteomes" id="UP000484076"/>
    </source>
</evidence>
<dbReference type="AlphaFoldDB" id="A0A8X8GZV4"/>
<dbReference type="SUPFAM" id="SSF50978">
    <property type="entry name" value="WD40 repeat-like"/>
    <property type="match status" value="2"/>
</dbReference>
<dbReference type="InterPro" id="IPR036322">
    <property type="entry name" value="WD40_repeat_dom_sf"/>
</dbReference>
<dbReference type="PRINTS" id="PR00320">
    <property type="entry name" value="GPROTEINBRPT"/>
</dbReference>
<dbReference type="InterPro" id="IPR019775">
    <property type="entry name" value="WD40_repeat_CS"/>
</dbReference>
<dbReference type="InterPro" id="IPR000157">
    <property type="entry name" value="TIR_dom"/>
</dbReference>
<feature type="repeat" description="WD" evidence="3">
    <location>
        <begin position="630"/>
        <end position="671"/>
    </location>
</feature>
<dbReference type="InterPro" id="IPR035897">
    <property type="entry name" value="Toll_tir_struct_dom_sf"/>
</dbReference>
<reference evidence="6" key="1">
    <citation type="submission" date="2020-05" db="EMBL/GenBank/DDBJ databases">
        <title>Fertoebacter nigrum gen. nov., sp. nov., a new member of the family Rhodobacteraceae.</title>
        <authorList>
            <person name="Szuroczki S."/>
            <person name="Abbaszade G."/>
            <person name="Buni D."/>
            <person name="Schumann P."/>
            <person name="Toth E."/>
        </authorList>
    </citation>
    <scope>NUCLEOTIDE SEQUENCE</scope>
    <source>
        <strain evidence="6">RG-N-1a</strain>
    </source>
</reference>
<name>A0A8X8GZV4_9RHOB</name>
<keyword evidence="4" id="KW-0812">Transmembrane</keyword>
<dbReference type="SUPFAM" id="SSF52200">
    <property type="entry name" value="Toll/Interleukin receptor TIR domain"/>
    <property type="match status" value="1"/>
</dbReference>
<feature type="repeat" description="WD" evidence="3">
    <location>
        <begin position="292"/>
        <end position="333"/>
    </location>
</feature>
<dbReference type="Gene3D" id="3.40.50.10140">
    <property type="entry name" value="Toll/interleukin-1 receptor homology (TIR) domain"/>
    <property type="match status" value="1"/>
</dbReference>
<feature type="repeat" description="WD" evidence="3">
    <location>
        <begin position="377"/>
        <end position="418"/>
    </location>
</feature>
<evidence type="ECO:0000256" key="3">
    <source>
        <dbReference type="PROSITE-ProRule" id="PRU00221"/>
    </source>
</evidence>
<dbReference type="PROSITE" id="PS50082">
    <property type="entry name" value="WD_REPEATS_2"/>
    <property type="match status" value="11"/>
</dbReference>
<evidence type="ECO:0000256" key="4">
    <source>
        <dbReference type="SAM" id="Phobius"/>
    </source>
</evidence>
<feature type="repeat" description="WD" evidence="3">
    <location>
        <begin position="334"/>
        <end position="376"/>
    </location>
</feature>
<feature type="repeat" description="WD" evidence="3">
    <location>
        <begin position="419"/>
        <end position="460"/>
    </location>
</feature>
<evidence type="ECO:0000313" key="6">
    <source>
        <dbReference type="EMBL" id="NUB46212.1"/>
    </source>
</evidence>
<dbReference type="SMART" id="SM00320">
    <property type="entry name" value="WD40"/>
    <property type="match status" value="12"/>
</dbReference>
<dbReference type="PANTHER" id="PTHR22847">
    <property type="entry name" value="WD40 REPEAT PROTEIN"/>
    <property type="match status" value="1"/>
</dbReference>
<dbReference type="GO" id="GO:0007165">
    <property type="term" value="P:signal transduction"/>
    <property type="evidence" value="ECO:0007669"/>
    <property type="project" value="InterPro"/>
</dbReference>
<dbReference type="PROSITE" id="PS00678">
    <property type="entry name" value="WD_REPEATS_1"/>
    <property type="match status" value="6"/>
</dbReference>